<evidence type="ECO:0000313" key="2">
    <source>
        <dbReference type="EMBL" id="ADZ84772.1"/>
    </source>
</evidence>
<dbReference type="STRING" id="642492.Clole_3076"/>
<evidence type="ECO:0000313" key="3">
    <source>
        <dbReference type="Proteomes" id="UP000008467"/>
    </source>
</evidence>
<dbReference type="SUPFAM" id="SSF55729">
    <property type="entry name" value="Acyl-CoA N-acyltransferases (Nat)"/>
    <property type="match status" value="1"/>
</dbReference>
<keyword evidence="3" id="KW-1185">Reference proteome</keyword>
<dbReference type="EMBL" id="CP002582">
    <property type="protein sequence ID" value="ADZ84772.1"/>
    <property type="molecule type" value="Genomic_DNA"/>
</dbReference>
<dbReference type="PROSITE" id="PS51186">
    <property type="entry name" value="GNAT"/>
    <property type="match status" value="1"/>
</dbReference>
<dbReference type="GO" id="GO:0016747">
    <property type="term" value="F:acyltransferase activity, transferring groups other than amino-acyl groups"/>
    <property type="evidence" value="ECO:0007669"/>
    <property type="project" value="InterPro"/>
</dbReference>
<dbReference type="eggNOG" id="COG0456">
    <property type="taxonomic scope" value="Bacteria"/>
</dbReference>
<dbReference type="KEGG" id="cle:Clole_3076"/>
<protein>
    <submittedName>
        <fullName evidence="2">GCN5-related N-acetyltransferase</fullName>
    </submittedName>
</protein>
<dbReference type="HOGENOM" id="CLU_114424_0_0_9"/>
<reference evidence="2 3" key="1">
    <citation type="journal article" date="2011" name="J. Bacteriol.">
        <title>Complete genome sequence of the cellulose-degrading bacterium Cellulosilyticum lentocellum.</title>
        <authorList>
            <consortium name="US DOE Joint Genome Institute"/>
            <person name="Miller D.A."/>
            <person name="Suen G."/>
            <person name="Bruce D."/>
            <person name="Copeland A."/>
            <person name="Cheng J.F."/>
            <person name="Detter C."/>
            <person name="Goodwin L.A."/>
            <person name="Han C.S."/>
            <person name="Hauser L.J."/>
            <person name="Land M.L."/>
            <person name="Lapidus A."/>
            <person name="Lucas S."/>
            <person name="Meincke L."/>
            <person name="Pitluck S."/>
            <person name="Tapia R."/>
            <person name="Teshima H."/>
            <person name="Woyke T."/>
            <person name="Fox B.G."/>
            <person name="Angert E.R."/>
            <person name="Currie C.R."/>
        </authorList>
    </citation>
    <scope>NUCLEOTIDE SEQUENCE [LARGE SCALE GENOMIC DNA]</scope>
    <source>
        <strain evidence="3">ATCC 49066 / DSM 5427 / NCIMB 11756 / RHM5</strain>
    </source>
</reference>
<dbReference type="CDD" id="cd04301">
    <property type="entry name" value="NAT_SF"/>
    <property type="match status" value="1"/>
</dbReference>
<feature type="domain" description="N-acetyltransferase" evidence="1">
    <location>
        <begin position="17"/>
        <end position="163"/>
    </location>
</feature>
<dbReference type="InterPro" id="IPR016181">
    <property type="entry name" value="Acyl_CoA_acyltransferase"/>
</dbReference>
<proteinExistence type="predicted"/>
<accession>F2JNJ6</accession>
<dbReference type="RefSeq" id="WP_013658051.1">
    <property type="nucleotide sequence ID" value="NC_015275.1"/>
</dbReference>
<evidence type="ECO:0000259" key="1">
    <source>
        <dbReference type="PROSITE" id="PS51186"/>
    </source>
</evidence>
<dbReference type="InterPro" id="IPR000182">
    <property type="entry name" value="GNAT_dom"/>
</dbReference>
<gene>
    <name evidence="2" type="ordered locus">Clole_3076</name>
</gene>
<dbReference type="Gene3D" id="3.40.630.30">
    <property type="match status" value="1"/>
</dbReference>
<sequence>MFVIKQIQREQVGLVAEIIREAYKEQARLLDITKENYPSYAGFESKTDIEEALSKGFKVCLLYEEKQAIGTIRYWIDRNNKEKGYISRLAVLPTFCNKGGGSLLLKHAENALYARGVKRIEICFIKDCKEFETFYKERGYKVTTDLMVNALPYGVRYMELNKATNCLVMDQC</sequence>
<keyword evidence="2" id="KW-0808">Transferase</keyword>
<organism evidence="2 3">
    <name type="scientific">Cellulosilyticum lentocellum (strain ATCC 49066 / DSM 5427 / NCIMB 11756 / RHM5)</name>
    <name type="common">Clostridium lentocellum</name>
    <dbReference type="NCBI Taxonomy" id="642492"/>
    <lineage>
        <taxon>Bacteria</taxon>
        <taxon>Bacillati</taxon>
        <taxon>Bacillota</taxon>
        <taxon>Clostridia</taxon>
        <taxon>Lachnospirales</taxon>
        <taxon>Cellulosilyticaceae</taxon>
        <taxon>Cellulosilyticum</taxon>
    </lineage>
</organism>
<dbReference type="Pfam" id="PF00583">
    <property type="entry name" value="Acetyltransf_1"/>
    <property type="match status" value="1"/>
</dbReference>
<dbReference type="Proteomes" id="UP000008467">
    <property type="component" value="Chromosome"/>
</dbReference>
<name>F2JNJ6_CELLD</name>
<dbReference type="AlphaFoldDB" id="F2JNJ6"/>